<reference evidence="2" key="1">
    <citation type="journal article" date="2021" name="PeerJ">
        <title>Extensive microbial diversity within the chicken gut microbiome revealed by metagenomics and culture.</title>
        <authorList>
            <person name="Gilroy R."/>
            <person name="Ravi A."/>
            <person name="Getino M."/>
            <person name="Pursley I."/>
            <person name="Horton D.L."/>
            <person name="Alikhan N.F."/>
            <person name="Baker D."/>
            <person name="Gharbi K."/>
            <person name="Hall N."/>
            <person name="Watson M."/>
            <person name="Adriaenssens E.M."/>
            <person name="Foster-Nyarko E."/>
            <person name="Jarju S."/>
            <person name="Secka A."/>
            <person name="Antonio M."/>
            <person name="Oren A."/>
            <person name="Chaudhuri R.R."/>
            <person name="La Ragione R."/>
            <person name="Hildebrand F."/>
            <person name="Pallen M.J."/>
        </authorList>
    </citation>
    <scope>NUCLEOTIDE SEQUENCE</scope>
    <source>
        <strain evidence="2">CHK178-16964</strain>
    </source>
</reference>
<gene>
    <name evidence="2" type="ORF">IAA07_01395</name>
</gene>
<protein>
    <recommendedName>
        <fullName evidence="1">DUF6472 domain-containing protein</fullName>
    </recommendedName>
</protein>
<dbReference type="InterPro" id="IPR045525">
    <property type="entry name" value="DUF6472"/>
</dbReference>
<dbReference type="Pfam" id="PF20076">
    <property type="entry name" value="DUF6472"/>
    <property type="match status" value="1"/>
</dbReference>
<sequence length="68" mass="8102">MAETGKKKTPSANRCETCSNYVFDEDYEYYVCEASLDEDEMARFLSGSRFECPYYQLDDEYRIVRKQI</sequence>
<name>A0A9D2HG48_9FIRM</name>
<evidence type="ECO:0000313" key="2">
    <source>
        <dbReference type="EMBL" id="HJA70217.1"/>
    </source>
</evidence>
<reference evidence="2" key="2">
    <citation type="submission" date="2021-04" db="EMBL/GenBank/DDBJ databases">
        <authorList>
            <person name="Gilroy R."/>
        </authorList>
    </citation>
    <scope>NUCLEOTIDE SEQUENCE</scope>
    <source>
        <strain evidence="2">CHK178-16964</strain>
    </source>
</reference>
<feature type="domain" description="DUF6472" evidence="1">
    <location>
        <begin position="13"/>
        <end position="68"/>
    </location>
</feature>
<accession>A0A9D2HG48</accession>
<evidence type="ECO:0000259" key="1">
    <source>
        <dbReference type="Pfam" id="PF20076"/>
    </source>
</evidence>
<dbReference type="EMBL" id="DWZA01000012">
    <property type="protein sequence ID" value="HJA70217.1"/>
    <property type="molecule type" value="Genomic_DNA"/>
</dbReference>
<evidence type="ECO:0000313" key="3">
    <source>
        <dbReference type="Proteomes" id="UP000823900"/>
    </source>
</evidence>
<organism evidence="2 3">
    <name type="scientific">Candidatus Lachnoclostridium stercoravium</name>
    <dbReference type="NCBI Taxonomy" id="2838633"/>
    <lineage>
        <taxon>Bacteria</taxon>
        <taxon>Bacillati</taxon>
        <taxon>Bacillota</taxon>
        <taxon>Clostridia</taxon>
        <taxon>Lachnospirales</taxon>
        <taxon>Lachnospiraceae</taxon>
    </lineage>
</organism>
<dbReference type="Proteomes" id="UP000823900">
    <property type="component" value="Unassembled WGS sequence"/>
</dbReference>
<comment type="caution">
    <text evidence="2">The sequence shown here is derived from an EMBL/GenBank/DDBJ whole genome shotgun (WGS) entry which is preliminary data.</text>
</comment>
<proteinExistence type="predicted"/>
<dbReference type="AlphaFoldDB" id="A0A9D2HG48"/>